<keyword evidence="1" id="KW-0472">Membrane</keyword>
<feature type="transmembrane region" description="Helical" evidence="1">
    <location>
        <begin position="6"/>
        <end position="25"/>
    </location>
</feature>
<comment type="caution">
    <text evidence="2">The sequence shown here is derived from an EMBL/GenBank/DDBJ whole genome shotgun (WGS) entry which is preliminary data.</text>
</comment>
<evidence type="ECO:0000256" key="1">
    <source>
        <dbReference type="SAM" id="Phobius"/>
    </source>
</evidence>
<evidence type="ECO:0000313" key="3">
    <source>
        <dbReference type="Proteomes" id="UP000033679"/>
    </source>
</evidence>
<dbReference type="AlphaFoldDB" id="A0A837F646"/>
<keyword evidence="1" id="KW-0812">Transmembrane</keyword>
<dbReference type="Proteomes" id="UP000033679">
    <property type="component" value="Unassembled WGS sequence"/>
</dbReference>
<keyword evidence="1" id="KW-1133">Transmembrane helix</keyword>
<reference evidence="2 3" key="1">
    <citation type="submission" date="2015-03" db="EMBL/GenBank/DDBJ databases">
        <authorList>
            <person name="McCorrison J."/>
            <person name="Sanka R."/>
            <person name="Adams M."/>
            <person name="Brinkac L."/>
            <person name="Nierman W."/>
            <person name="Sutton G."/>
            <person name="Nelson K."/>
            <person name="Kiedrowski L."/>
            <person name="Guerrero D."/>
            <person name="Bonomo R."/>
        </authorList>
    </citation>
    <scope>NUCLEOTIDE SEQUENCE [LARGE SCALE GENOMIC DNA]</scope>
    <source>
        <strain evidence="2 3">39373</strain>
    </source>
</reference>
<evidence type="ECO:0000313" key="2">
    <source>
        <dbReference type="EMBL" id="KJM61632.1"/>
    </source>
</evidence>
<dbReference type="EMBL" id="JZYN01000048">
    <property type="protein sequence ID" value="KJM61632.1"/>
    <property type="molecule type" value="Genomic_DNA"/>
</dbReference>
<sequence>MNLFGNLNVSLMIMGILPGVHFPLIKIAKSEVGVIYLHICLELLFLYMVLTRQENGFQLLRTKFVKA</sequence>
<organism evidence="2 3">
    <name type="scientific">Enterobacter hormaechei subsp. xiangfangensis</name>
    <dbReference type="NCBI Taxonomy" id="1296536"/>
    <lineage>
        <taxon>Bacteria</taxon>
        <taxon>Pseudomonadati</taxon>
        <taxon>Pseudomonadota</taxon>
        <taxon>Gammaproteobacteria</taxon>
        <taxon>Enterobacterales</taxon>
        <taxon>Enterobacteriaceae</taxon>
        <taxon>Enterobacter</taxon>
        <taxon>Enterobacter cloacae complex</taxon>
    </lineage>
</organism>
<gene>
    <name evidence="2" type="ORF">SS59_24470</name>
</gene>
<protein>
    <submittedName>
        <fullName evidence="2">Uncharacterized protein</fullName>
    </submittedName>
</protein>
<name>A0A837F646_9ENTR</name>
<feature type="transmembrane region" description="Helical" evidence="1">
    <location>
        <begin position="32"/>
        <end position="50"/>
    </location>
</feature>
<accession>A0A837F646</accession>
<proteinExistence type="predicted"/>